<evidence type="ECO:0000313" key="12">
    <source>
        <dbReference type="Proteomes" id="UP000585272"/>
    </source>
</evidence>
<dbReference type="EMBL" id="JACHNU010000005">
    <property type="protein sequence ID" value="MBB4663740.1"/>
    <property type="molecule type" value="Genomic_DNA"/>
</dbReference>
<dbReference type="Pfam" id="PF01656">
    <property type="entry name" value="CbiA"/>
    <property type="match status" value="1"/>
</dbReference>
<proteinExistence type="inferred from homology"/>
<keyword evidence="12" id="KW-1185">Reference proteome</keyword>
<dbReference type="EC" id="6.3.5.9" evidence="7"/>
<sequence length="544" mass="53840">MIARIVIAGTGSGAGKTTVASGLIGALRARGLRVQGFKVGPDYIDPSYHALASGRPGRNLDAFLSGTELIAPLFRHGAADADVAVIEGVMGLFDGASGRGELASTAQVAKLLWAPVALVVDGSAMARSAAAIVHGFRSFDPELEVAGVIFNRVGSDGHEQLLREAVAPLGVPVLGVLRRDERIAAPERHLGLVPVSEREPRTRAALDVLAASLAERVDLDAVLALARSAPAVPGAAWDPAAAVEGSGGVESAEAAGGGVSGAGSPVGGGGAGAATGGGAGAATGGGAGAATGGGAGAATGGGAGAAAGGGAGAAAGGGAGAAAGGGGGGPARVRIALAAGPAFSFHYRENLELLEAAGAELLPFDPLSDAALPEQSDALVLAGGFPEVYGAELADNAPLRTAVVAHVAAGRPVLAECGGLLFLAEQLDGHEMCGVLPVRAAMSRRLTLGYREATAATATPWLPAGARLRGHEFHYTQVEGTGAEKPPPAWTLSARGQERAEGFVRGAVQASYLHVHWAAFPEVARRFVAAARERRGGRSGEDGR</sequence>
<evidence type="ECO:0000313" key="11">
    <source>
        <dbReference type="EMBL" id="MBB4663740.1"/>
    </source>
</evidence>
<dbReference type="Pfam" id="PF07685">
    <property type="entry name" value="GATase_3"/>
    <property type="match status" value="1"/>
</dbReference>
<comment type="caution">
    <text evidence="11">The sequence shown here is derived from an EMBL/GenBank/DDBJ whole genome shotgun (WGS) entry which is preliminary data.</text>
</comment>
<dbReference type="InterPro" id="IPR002586">
    <property type="entry name" value="CobQ/CobB/MinD/ParA_Nub-bd_dom"/>
</dbReference>
<comment type="similarity">
    <text evidence="7">Belongs to the CobB/CbiA family.</text>
</comment>
<evidence type="ECO:0000256" key="8">
    <source>
        <dbReference type="SAM" id="MobiDB-lite"/>
    </source>
</evidence>
<dbReference type="InterPro" id="IPR029062">
    <property type="entry name" value="Class_I_gatase-like"/>
</dbReference>
<evidence type="ECO:0000256" key="5">
    <source>
        <dbReference type="ARBA" id="ARBA00022842"/>
    </source>
</evidence>
<keyword evidence="3 7" id="KW-0547">Nucleotide-binding</keyword>
<dbReference type="GO" id="GO:0043802">
    <property type="term" value="F:hydrogenobyrinic acid a,c-diamide synthase (glutamine-hydrolysing) activity"/>
    <property type="evidence" value="ECO:0007669"/>
    <property type="project" value="UniProtKB-UniRule"/>
</dbReference>
<keyword evidence="2 7" id="KW-0436">Ligase</keyword>
<keyword evidence="7" id="KW-0169">Cobalamin biosynthesis</keyword>
<evidence type="ECO:0000256" key="2">
    <source>
        <dbReference type="ARBA" id="ARBA00022598"/>
    </source>
</evidence>
<evidence type="ECO:0000256" key="3">
    <source>
        <dbReference type="ARBA" id="ARBA00022741"/>
    </source>
</evidence>
<dbReference type="Proteomes" id="UP000585272">
    <property type="component" value="Unassembled WGS sequence"/>
</dbReference>
<keyword evidence="4 7" id="KW-0067">ATP-binding</keyword>
<evidence type="ECO:0000256" key="4">
    <source>
        <dbReference type="ARBA" id="ARBA00022840"/>
    </source>
</evidence>
<dbReference type="Gene3D" id="3.40.50.880">
    <property type="match status" value="1"/>
</dbReference>
<dbReference type="InterPro" id="IPR027417">
    <property type="entry name" value="P-loop_NTPase"/>
</dbReference>
<dbReference type="NCBIfam" id="TIGR00379">
    <property type="entry name" value="cobB"/>
    <property type="match status" value="1"/>
</dbReference>
<feature type="domain" description="CobB/CobQ-like glutamine amidotransferase" evidence="10">
    <location>
        <begin position="334"/>
        <end position="519"/>
    </location>
</feature>
<dbReference type="HAMAP" id="MF_00027">
    <property type="entry name" value="CobB_CbiA"/>
    <property type="match status" value="1"/>
</dbReference>
<evidence type="ECO:0000256" key="7">
    <source>
        <dbReference type="HAMAP-Rule" id="MF_00027"/>
    </source>
</evidence>
<dbReference type="PROSITE" id="PS51274">
    <property type="entry name" value="GATASE_COBBQ"/>
    <property type="match status" value="1"/>
</dbReference>
<name>A0A840IIG2_9ACTN</name>
<comment type="domain">
    <text evidence="7">Comprises of two domains. The C-terminal domain contains the binding site for glutamine and catalyzes the hydrolysis of this substrate to glutamate and ammonia. The N-terminal domain is anticipated to bind ATP and hydrogenobyrinate and catalyzes the ultimate synthesis of the diamide product. The ammonia produced via the glutaminase domain is probably translocated to the adjacent domain via a molecular tunnel, where it reacts with an activated intermediate.</text>
</comment>
<feature type="active site" description="Nucleophile" evidence="7">
    <location>
        <position position="417"/>
    </location>
</feature>
<evidence type="ECO:0000259" key="10">
    <source>
        <dbReference type="Pfam" id="PF07685"/>
    </source>
</evidence>
<dbReference type="SUPFAM" id="SSF52317">
    <property type="entry name" value="Class I glutamine amidotransferase-like"/>
    <property type="match status" value="1"/>
</dbReference>
<evidence type="ECO:0000259" key="9">
    <source>
        <dbReference type="Pfam" id="PF01656"/>
    </source>
</evidence>
<organism evidence="11 12">
    <name type="scientific">Conexibacter arvalis</name>
    <dbReference type="NCBI Taxonomy" id="912552"/>
    <lineage>
        <taxon>Bacteria</taxon>
        <taxon>Bacillati</taxon>
        <taxon>Actinomycetota</taxon>
        <taxon>Thermoleophilia</taxon>
        <taxon>Solirubrobacterales</taxon>
        <taxon>Conexibacteraceae</taxon>
        <taxon>Conexibacter</taxon>
    </lineage>
</organism>
<dbReference type="CDD" id="cd03130">
    <property type="entry name" value="GATase1_CobB"/>
    <property type="match status" value="1"/>
</dbReference>
<dbReference type="RefSeq" id="WP_183343473.1">
    <property type="nucleotide sequence ID" value="NZ_JACHNU010000005.1"/>
</dbReference>
<comment type="catalytic activity">
    <reaction evidence="7">
        <text>hydrogenobyrinate + 2 L-glutamine + 2 ATP + 2 H2O = hydrogenobyrinate a,c-diamide + 2 L-glutamate + 2 ADP + 2 phosphate + 2 H(+)</text>
        <dbReference type="Rhea" id="RHEA:12544"/>
        <dbReference type="ChEBI" id="CHEBI:15377"/>
        <dbReference type="ChEBI" id="CHEBI:15378"/>
        <dbReference type="ChEBI" id="CHEBI:29985"/>
        <dbReference type="ChEBI" id="CHEBI:30616"/>
        <dbReference type="ChEBI" id="CHEBI:43474"/>
        <dbReference type="ChEBI" id="CHEBI:58359"/>
        <dbReference type="ChEBI" id="CHEBI:77873"/>
        <dbReference type="ChEBI" id="CHEBI:77874"/>
        <dbReference type="ChEBI" id="CHEBI:456216"/>
        <dbReference type="EC" id="6.3.5.9"/>
    </reaction>
</comment>
<comment type="cofactor">
    <cofactor evidence="1 7">
        <name>Mg(2+)</name>
        <dbReference type="ChEBI" id="CHEBI:18420"/>
    </cofactor>
</comment>
<dbReference type="Gene3D" id="3.40.50.300">
    <property type="entry name" value="P-loop containing nucleotide triphosphate hydrolases"/>
    <property type="match status" value="2"/>
</dbReference>
<gene>
    <name evidence="7" type="primary">cobB</name>
    <name evidence="11" type="ORF">BDZ31_003341</name>
</gene>
<dbReference type="GO" id="GO:0009236">
    <property type="term" value="P:cobalamin biosynthetic process"/>
    <property type="evidence" value="ECO:0007669"/>
    <property type="project" value="UniProtKB-UniRule"/>
</dbReference>
<protein>
    <recommendedName>
        <fullName evidence="7">Hydrogenobyrinate a,c-diamide synthase</fullName>
        <ecNumber evidence="7">6.3.5.9</ecNumber>
    </recommendedName>
    <alternativeName>
        <fullName evidence="7">Hydrogenobyrinic acid a,c-diamide synthase</fullName>
    </alternativeName>
</protein>
<feature type="site" description="Increases nucleophilicity of active site Cys" evidence="7">
    <location>
        <position position="514"/>
    </location>
</feature>
<reference evidence="11 12" key="1">
    <citation type="submission" date="2020-08" db="EMBL/GenBank/DDBJ databases">
        <title>Genomic Encyclopedia of Archaeal and Bacterial Type Strains, Phase II (KMG-II): from individual species to whole genera.</title>
        <authorList>
            <person name="Goeker M."/>
        </authorList>
    </citation>
    <scope>NUCLEOTIDE SEQUENCE [LARGE SCALE GENOMIC DNA]</scope>
    <source>
        <strain evidence="11 12">DSM 23288</strain>
    </source>
</reference>
<dbReference type="UniPathway" id="UPA00148">
    <property type="reaction ID" value="UER00220"/>
</dbReference>
<dbReference type="NCBIfam" id="NF002204">
    <property type="entry name" value="PRK01077.1"/>
    <property type="match status" value="1"/>
</dbReference>
<dbReference type="CDD" id="cd05388">
    <property type="entry name" value="CobB_N"/>
    <property type="match status" value="1"/>
</dbReference>
<keyword evidence="5 7" id="KW-0460">Magnesium</keyword>
<accession>A0A840IIG2</accession>
<dbReference type="GO" id="GO:0005524">
    <property type="term" value="F:ATP binding"/>
    <property type="evidence" value="ECO:0007669"/>
    <property type="project" value="UniProtKB-UniRule"/>
</dbReference>
<comment type="miscellaneous">
    <text evidence="7">The a and c carboxylates of hydrogenobyrinate are activated for nucleophilic attack via formation of a phosphorylated intermediate by ATP. CobB catalyzes first the amidation of the c-carboxylate, and then that of the a-carboxylate.</text>
</comment>
<evidence type="ECO:0000256" key="6">
    <source>
        <dbReference type="ARBA" id="ARBA00022962"/>
    </source>
</evidence>
<dbReference type="PANTHER" id="PTHR43873">
    <property type="entry name" value="COBYRINATE A,C-DIAMIDE SYNTHASE"/>
    <property type="match status" value="1"/>
</dbReference>
<dbReference type="InterPro" id="IPR004484">
    <property type="entry name" value="CbiA/CobB_synth"/>
</dbReference>
<feature type="region of interest" description="Disordered" evidence="8">
    <location>
        <begin position="268"/>
        <end position="294"/>
    </location>
</feature>
<dbReference type="PANTHER" id="PTHR43873:SF1">
    <property type="entry name" value="COBYRINATE A,C-DIAMIDE SYNTHASE"/>
    <property type="match status" value="1"/>
</dbReference>
<feature type="domain" description="CobQ/CobB/MinD/ParA nucleotide binding" evidence="9">
    <location>
        <begin position="5"/>
        <end position="190"/>
    </location>
</feature>
<keyword evidence="6 7" id="KW-0315">Glutamine amidotransferase</keyword>
<dbReference type="GO" id="GO:0042242">
    <property type="term" value="F:cobyrinic acid a,c-diamide synthase activity"/>
    <property type="evidence" value="ECO:0007669"/>
    <property type="project" value="InterPro"/>
</dbReference>
<comment type="function">
    <text evidence="7">Catalyzes the ATP-dependent amidation of the two carboxylate groups at positions a and c of hydrogenobyrinate, using either L-glutamine or ammonia as the nitrogen source.</text>
</comment>
<evidence type="ECO:0000256" key="1">
    <source>
        <dbReference type="ARBA" id="ARBA00001946"/>
    </source>
</evidence>
<dbReference type="AlphaFoldDB" id="A0A840IIG2"/>
<dbReference type="InterPro" id="IPR011698">
    <property type="entry name" value="GATase_3"/>
</dbReference>
<comment type="pathway">
    <text evidence="7">Cofactor biosynthesis; adenosylcobalamin biosynthesis; cob(II)yrinate a,c-diamide from precorrin-2 (aerobic route): step 9/10.</text>
</comment>
<dbReference type="SUPFAM" id="SSF52540">
    <property type="entry name" value="P-loop containing nucleoside triphosphate hydrolases"/>
    <property type="match status" value="1"/>
</dbReference>